<dbReference type="RefSeq" id="WP_150810995.1">
    <property type="nucleotide sequence ID" value="NZ_CABPSR010000018.1"/>
</dbReference>
<name>A0A5E5BE09_9BURK</name>
<reference evidence="2 3" key="1">
    <citation type="submission" date="2019-08" db="EMBL/GenBank/DDBJ databases">
        <authorList>
            <person name="Peeters C."/>
        </authorList>
    </citation>
    <scope>NUCLEOTIDE SEQUENCE [LARGE SCALE GENOMIC DNA]</scope>
    <source>
        <strain evidence="2 3">LMG 31121</strain>
    </source>
</reference>
<dbReference type="AlphaFoldDB" id="A0A5E5BE09"/>
<protein>
    <submittedName>
        <fullName evidence="2">Uncharacterized protein</fullName>
    </submittedName>
</protein>
<accession>A0A5E5BE09</accession>
<gene>
    <name evidence="2" type="ORF">PSP31121_04764</name>
</gene>
<proteinExistence type="predicted"/>
<evidence type="ECO:0000313" key="3">
    <source>
        <dbReference type="Proteomes" id="UP000335538"/>
    </source>
</evidence>
<organism evidence="2 3">
    <name type="scientific">Pandoraea sputorum</name>
    <dbReference type="NCBI Taxonomy" id="93222"/>
    <lineage>
        <taxon>Bacteria</taxon>
        <taxon>Pseudomonadati</taxon>
        <taxon>Pseudomonadota</taxon>
        <taxon>Betaproteobacteria</taxon>
        <taxon>Burkholderiales</taxon>
        <taxon>Burkholderiaceae</taxon>
        <taxon>Pandoraea</taxon>
    </lineage>
</organism>
<dbReference type="EMBL" id="CABPSR010000018">
    <property type="protein sequence ID" value="VVE84441.1"/>
    <property type="molecule type" value="Genomic_DNA"/>
</dbReference>
<sequence length="361" mass="38731">MRHISGNTFFRAFSVVSAPGESDLAQAAGNYENTRCTKVVKGLVGMLTLGIGYGILYIVEDSCNVVPKIEEFREAAVKLYRAIEASPLQRGGRAQVSVRTRDDREIKFCETERGVDIEDADGHVSELRGLTLARIREKLALDFAVNLGAYARYGKPEARESAEARRPRSADSGVVPGIGPWEPPFVPLLGPDELSAEPPCPLSDGSDSVGGTARRDPRFAPLARPDSTRVTQCPALQAFIPLALRFLSEEGQQHYSADVANFLIGNVNQLPAGLALPDPAIPDDVRGQLGRWLPMSANVTPGVILGNIRMLGKPGPREDLGDLEDLDGRVSGIVSVVGGIEDVPSGRSVPSSHSSTWGLWA</sequence>
<dbReference type="Proteomes" id="UP000335538">
    <property type="component" value="Unassembled WGS sequence"/>
</dbReference>
<feature type="compositionally biased region" description="Basic and acidic residues" evidence="1">
    <location>
        <begin position="156"/>
        <end position="169"/>
    </location>
</feature>
<evidence type="ECO:0000256" key="1">
    <source>
        <dbReference type="SAM" id="MobiDB-lite"/>
    </source>
</evidence>
<feature type="region of interest" description="Disordered" evidence="1">
    <location>
        <begin position="156"/>
        <end position="226"/>
    </location>
</feature>
<evidence type="ECO:0000313" key="2">
    <source>
        <dbReference type="EMBL" id="VVE84441.1"/>
    </source>
</evidence>